<reference evidence="4" key="1">
    <citation type="journal article" date="2014" name="Int. J. Syst. Evol. Microbiol.">
        <title>Complete genome sequence of Corynebacterium casei LMG S-19264T (=DSM 44701T), isolated from a smear-ripened cheese.</title>
        <authorList>
            <consortium name="US DOE Joint Genome Institute (JGI-PGF)"/>
            <person name="Walter F."/>
            <person name="Albersmeier A."/>
            <person name="Kalinowski J."/>
            <person name="Ruckert C."/>
        </authorList>
    </citation>
    <scope>NUCLEOTIDE SEQUENCE</scope>
    <source>
        <strain evidence="4">CGMCC 4.7299</strain>
    </source>
</reference>
<evidence type="ECO:0000256" key="2">
    <source>
        <dbReference type="SAM" id="MobiDB-lite"/>
    </source>
</evidence>
<feature type="compositionally biased region" description="Basic and acidic residues" evidence="2">
    <location>
        <begin position="249"/>
        <end position="258"/>
    </location>
</feature>
<sequence length="439" mass="48157">MLQNIRELATATAKVAAAPLWSMPDEQLIEALNIAHRLEQSAAALTAHIVHQIDARGIAARDGYRGTASWLRDTLRLDPHAARNLAALAAGLQRHRDVDRAFSAGQVHDRQAMAIIEAVDALPDVAGVPAVDAAESAMVEWSTDLAPSPLRRLGEHILEYVAPDRACEAAEETLRRQEERARRRRGLSWRPPVDGLVRVFGHLTVEDAAVLRAAVDPMTAPRRDGTPTSETEASAGAQEAAGPAPSPVREMRSPAQRRADALTEICRQALRRGDLPESGGEPPQIAVTMRYDPLARAVSRARLDTGESLSARTARRLACDARIVPMVLGGAGQVLDAGRSRRLVTGALRRALVVRDQGCAFPGCDRPPRWCDGHHIRHWVDGGRTDLDNLVLLCPHHHRLIHDGDWEIQRGADGQPDFIPPRRIDRAQRPRRNVFHART</sequence>
<reference evidence="4" key="2">
    <citation type="submission" date="2020-09" db="EMBL/GenBank/DDBJ databases">
        <authorList>
            <person name="Sun Q."/>
            <person name="Zhou Y."/>
        </authorList>
    </citation>
    <scope>NUCLEOTIDE SEQUENCE</scope>
    <source>
        <strain evidence="4">CGMCC 4.7299</strain>
    </source>
</reference>
<gene>
    <name evidence="4" type="ORF">GCM10012284_38700</name>
</gene>
<dbReference type="GO" id="GO:0008270">
    <property type="term" value="F:zinc ion binding"/>
    <property type="evidence" value="ECO:0007669"/>
    <property type="project" value="InterPro"/>
</dbReference>
<dbReference type="EMBL" id="BMMX01000018">
    <property type="protein sequence ID" value="GGL00512.1"/>
    <property type="molecule type" value="Genomic_DNA"/>
</dbReference>
<evidence type="ECO:0000313" key="4">
    <source>
        <dbReference type="EMBL" id="GGL00512.1"/>
    </source>
</evidence>
<dbReference type="GO" id="GO:0004519">
    <property type="term" value="F:endonuclease activity"/>
    <property type="evidence" value="ECO:0007669"/>
    <property type="project" value="UniProtKB-KW"/>
</dbReference>
<dbReference type="InterPro" id="IPR003615">
    <property type="entry name" value="HNH_nuc"/>
</dbReference>
<dbReference type="Gene3D" id="1.10.30.50">
    <property type="match status" value="1"/>
</dbReference>
<dbReference type="RefSeq" id="WP_229715964.1">
    <property type="nucleotide sequence ID" value="NZ_BMMX01000018.1"/>
</dbReference>
<evidence type="ECO:0000313" key="5">
    <source>
        <dbReference type="Proteomes" id="UP000656042"/>
    </source>
</evidence>
<dbReference type="GO" id="GO:0003676">
    <property type="term" value="F:nucleic acid binding"/>
    <property type="evidence" value="ECO:0007669"/>
    <property type="project" value="InterPro"/>
</dbReference>
<keyword evidence="4" id="KW-0378">Hydrolase</keyword>
<dbReference type="Pfam" id="PF02720">
    <property type="entry name" value="DUF222"/>
    <property type="match status" value="1"/>
</dbReference>
<name>A0A8J3C2X1_9ACTN</name>
<dbReference type="Pfam" id="PF01844">
    <property type="entry name" value="HNH"/>
    <property type="match status" value="1"/>
</dbReference>
<keyword evidence="4" id="KW-0540">Nuclease</keyword>
<feature type="region of interest" description="Disordered" evidence="2">
    <location>
        <begin position="216"/>
        <end position="258"/>
    </location>
</feature>
<protein>
    <submittedName>
        <fullName evidence="4">HNH endonuclease</fullName>
    </submittedName>
</protein>
<comment type="caution">
    <text evidence="4">The sequence shown here is derived from an EMBL/GenBank/DDBJ whole genome shotgun (WGS) entry which is preliminary data.</text>
</comment>
<evidence type="ECO:0000259" key="3">
    <source>
        <dbReference type="SMART" id="SM00507"/>
    </source>
</evidence>
<dbReference type="InterPro" id="IPR002711">
    <property type="entry name" value="HNH"/>
</dbReference>
<dbReference type="AlphaFoldDB" id="A0A8J3C2X1"/>
<dbReference type="Proteomes" id="UP000656042">
    <property type="component" value="Unassembled WGS sequence"/>
</dbReference>
<organism evidence="4 5">
    <name type="scientific">Mangrovihabitans endophyticus</name>
    <dbReference type="NCBI Taxonomy" id="1751298"/>
    <lineage>
        <taxon>Bacteria</taxon>
        <taxon>Bacillati</taxon>
        <taxon>Actinomycetota</taxon>
        <taxon>Actinomycetes</taxon>
        <taxon>Micromonosporales</taxon>
        <taxon>Micromonosporaceae</taxon>
        <taxon>Mangrovihabitans</taxon>
    </lineage>
</organism>
<dbReference type="SMART" id="SM00507">
    <property type="entry name" value="HNHc"/>
    <property type="match status" value="1"/>
</dbReference>
<evidence type="ECO:0000256" key="1">
    <source>
        <dbReference type="ARBA" id="ARBA00023450"/>
    </source>
</evidence>
<feature type="compositionally biased region" description="Low complexity" evidence="2">
    <location>
        <begin position="228"/>
        <end position="243"/>
    </location>
</feature>
<comment type="similarity">
    <text evidence="1">Belongs to the Rv1128c/1148c/1588c/1702c/1945/3466 family.</text>
</comment>
<accession>A0A8J3C2X1</accession>
<keyword evidence="4" id="KW-0255">Endonuclease</keyword>
<dbReference type="InterPro" id="IPR003870">
    <property type="entry name" value="DUF222"/>
</dbReference>
<feature type="domain" description="HNH nuclease" evidence="3">
    <location>
        <begin position="347"/>
        <end position="399"/>
    </location>
</feature>
<keyword evidence="5" id="KW-1185">Reference proteome</keyword>
<proteinExistence type="inferred from homology"/>
<dbReference type="CDD" id="cd00085">
    <property type="entry name" value="HNHc"/>
    <property type="match status" value="1"/>
</dbReference>